<dbReference type="PANTHER" id="PTHR41775:SF1">
    <property type="entry name" value="PEPTIDASE M6-LIKE DOMAIN-CONTAINING PROTEIN"/>
    <property type="match status" value="1"/>
</dbReference>
<dbReference type="InterPro" id="IPR013783">
    <property type="entry name" value="Ig-like_fold"/>
</dbReference>
<feature type="chain" id="PRO_5002720342" evidence="1">
    <location>
        <begin position="27"/>
        <end position="938"/>
    </location>
</feature>
<dbReference type="GO" id="GO:0006508">
    <property type="term" value="P:proteolysis"/>
    <property type="evidence" value="ECO:0007669"/>
    <property type="project" value="InterPro"/>
</dbReference>
<keyword evidence="4" id="KW-1185">Reference proteome</keyword>
<dbReference type="eggNOG" id="COG4412">
    <property type="taxonomic scope" value="Bacteria"/>
</dbReference>
<dbReference type="Pfam" id="PF05547">
    <property type="entry name" value="Peptidase_M6"/>
    <property type="match status" value="1"/>
</dbReference>
<dbReference type="SUPFAM" id="SSF49299">
    <property type="entry name" value="PKD domain"/>
    <property type="match status" value="2"/>
</dbReference>
<dbReference type="OrthoDB" id="275270at2"/>
<dbReference type="SMART" id="SM00089">
    <property type="entry name" value="PKD"/>
    <property type="match status" value="2"/>
</dbReference>
<dbReference type="NCBIfam" id="TIGR03501">
    <property type="entry name" value="GlyGly_CTERM"/>
    <property type="match status" value="1"/>
</dbReference>
<dbReference type="GO" id="GO:0008233">
    <property type="term" value="F:peptidase activity"/>
    <property type="evidence" value="ECO:0007669"/>
    <property type="project" value="InterPro"/>
</dbReference>
<organism evidence="3 4">
    <name type="scientific">Shewanella pealeana (strain ATCC 700345 / ANG-SQ1)</name>
    <dbReference type="NCBI Taxonomy" id="398579"/>
    <lineage>
        <taxon>Bacteria</taxon>
        <taxon>Pseudomonadati</taxon>
        <taxon>Pseudomonadota</taxon>
        <taxon>Gammaproteobacteria</taxon>
        <taxon>Alteromonadales</taxon>
        <taxon>Shewanellaceae</taxon>
        <taxon>Shewanella</taxon>
    </lineage>
</organism>
<dbReference type="Pfam" id="PF20774">
    <property type="entry name" value="InhA-like_VEG"/>
    <property type="match status" value="1"/>
</dbReference>
<evidence type="ECO:0000313" key="4">
    <source>
        <dbReference type="Proteomes" id="UP000002608"/>
    </source>
</evidence>
<dbReference type="InterPro" id="IPR008757">
    <property type="entry name" value="Peptidase_M6-like_domain"/>
</dbReference>
<dbReference type="STRING" id="398579.Spea_4149"/>
<dbReference type="NCBIfam" id="TIGR03296">
    <property type="entry name" value="M6dom_TIGR03296"/>
    <property type="match status" value="1"/>
</dbReference>
<dbReference type="Pfam" id="PF20773">
    <property type="entry name" value="InhA-like_MAM"/>
    <property type="match status" value="1"/>
</dbReference>
<dbReference type="Pfam" id="PF18911">
    <property type="entry name" value="PKD_4"/>
    <property type="match status" value="2"/>
</dbReference>
<dbReference type="InterPro" id="IPR000601">
    <property type="entry name" value="PKD_dom"/>
</dbReference>
<name>A8HA72_SHEPA</name>
<sequence>MNKLLSTKLLAAAFASLISFSPTALAAPMFGGTTADANIINKEQVLYWLIKRGELAASATDAEKEQAIAEFTKRANGNKKLPLIQAQQQRKRLDQVEKRSKSMSYSDSQVEGFKSKTVKVLTVLIDFPDLPHDDNGLTSSDTQMFYNDYSVEHYRSLLFSNSGYEGPQGQTLMTGYQYYLAESGGSFFFTGDVKGWYRAASNAAFYGGNDPDDNDNDIAVSDLVKEAVAAAVAGMSDAELASYDIEDPFDSNNNGITNEADGIIDHVMIFHSSIGEEAGGGMLGADAIWSHRSFVDGGSYRLPGTAMKLSGYTIQPIDAALGVCVHEFGHDLGLPDEYDTTSLGKGSPVGFWSIMAGGSWAGELAGSLPTGFSPYARSYLQSIYGGNWVTEQTVALDSITSSGLDLNLAEAINHDKVNQISIAVPAVDIDFKEPYSGKYQYYSAQGHMINHAMSFDIDLPAVSPLTLTMQAHWSIEEDYDYAQVMVDGVAIAGLYTKASNLRNHERNIITGKSSDLAAAEGTDAWVNLSYDLSPYAGREVRLSIRYVTDPAVGDYGIVIDDINIKHDDTETVFSNGAELDEDIAYAGFIRVGNTRPGKDRRYIVQLRSQQGIDKGLKSESYDPGVVLWFENQEYSDNEVSNHPGYSLISVVDADQNLIGSNDSSVQVRDAAFSLFNQSSYFNDDHLSGAKLFDDANDYSAPLQPESGTVLPELGLTMEVMAQSSNSSNATVQLRYTSQTPPDSQELNTSISYSLQGREASFSANASGGDGHYTYTWDFGITGATSTEASPRYTYATDGNYLVSLTVTDGNGASFINHLNVVVGSAIEVDFTHSISNLQVSFSDQSTGGNGELSYQWEFGDGNTSSAASPSYTYGTAGSYTVMLTVTDSMGQTAKKSATITVTAAAVVDNGGESSGGGSLGWLSVLVLGLLSAHRRQQS</sequence>
<dbReference type="KEGG" id="spl:Spea_4149"/>
<keyword evidence="1" id="KW-0732">Signal</keyword>
<evidence type="ECO:0000256" key="1">
    <source>
        <dbReference type="SAM" id="SignalP"/>
    </source>
</evidence>
<dbReference type="InterPro" id="IPR020008">
    <property type="entry name" value="GlyGly_CTERM"/>
</dbReference>
<dbReference type="eggNOG" id="COG3291">
    <property type="taxonomic scope" value="Bacteria"/>
</dbReference>
<dbReference type="CDD" id="cd00146">
    <property type="entry name" value="PKD"/>
    <property type="match status" value="2"/>
</dbReference>
<gene>
    <name evidence="3" type="ordered locus">Spea_4149</name>
</gene>
<dbReference type="SUPFAM" id="SSF55486">
    <property type="entry name" value="Metalloproteases ('zincins'), catalytic domain"/>
    <property type="match status" value="1"/>
</dbReference>
<evidence type="ECO:0000259" key="2">
    <source>
        <dbReference type="PROSITE" id="PS50093"/>
    </source>
</evidence>
<dbReference type="RefSeq" id="WP_012157337.1">
    <property type="nucleotide sequence ID" value="NC_009901.1"/>
</dbReference>
<accession>A8HA72</accession>
<dbReference type="PANTHER" id="PTHR41775">
    <property type="entry name" value="SECRETED PROTEIN-RELATED"/>
    <property type="match status" value="1"/>
</dbReference>
<proteinExistence type="predicted"/>
<feature type="signal peptide" evidence="1">
    <location>
        <begin position="1"/>
        <end position="26"/>
    </location>
</feature>
<evidence type="ECO:0000313" key="3">
    <source>
        <dbReference type="EMBL" id="ABV89459.1"/>
    </source>
</evidence>
<dbReference type="EMBL" id="CP000851">
    <property type="protein sequence ID" value="ABV89459.1"/>
    <property type="molecule type" value="Genomic_DNA"/>
</dbReference>
<protein>
    <submittedName>
        <fullName evidence="3">Peptidase M6 immune inhibitor A</fullName>
    </submittedName>
</protein>
<dbReference type="PROSITE" id="PS50093">
    <property type="entry name" value="PKD"/>
    <property type="match status" value="2"/>
</dbReference>
<feature type="domain" description="PKD" evidence="2">
    <location>
        <begin position="758"/>
        <end position="822"/>
    </location>
</feature>
<dbReference type="HOGENOM" id="CLU_010858_1_0_6"/>
<dbReference type="AlphaFoldDB" id="A8HA72"/>
<dbReference type="InterPro" id="IPR048665">
    <property type="entry name" value="InhA-like_VEG"/>
</dbReference>
<dbReference type="Proteomes" id="UP000002608">
    <property type="component" value="Chromosome"/>
</dbReference>
<reference evidence="3 4" key="1">
    <citation type="submission" date="2007-10" db="EMBL/GenBank/DDBJ databases">
        <title>Complete sequence of Shewanella pealeana ATCC 700345.</title>
        <authorList>
            <consortium name="US DOE Joint Genome Institute"/>
            <person name="Copeland A."/>
            <person name="Lucas S."/>
            <person name="Lapidus A."/>
            <person name="Barry K."/>
            <person name="Glavina del Rio T."/>
            <person name="Dalin E."/>
            <person name="Tice H."/>
            <person name="Pitluck S."/>
            <person name="Chertkov O."/>
            <person name="Brettin T."/>
            <person name="Bruce D."/>
            <person name="Detter J.C."/>
            <person name="Han C."/>
            <person name="Schmutz J."/>
            <person name="Larimer F."/>
            <person name="Land M."/>
            <person name="Hauser L."/>
            <person name="Kyrpides N."/>
            <person name="Kim E."/>
            <person name="Zhao J.-S.Z."/>
            <person name="Manno D."/>
            <person name="Hawari J."/>
            <person name="Richardson P."/>
        </authorList>
    </citation>
    <scope>NUCLEOTIDE SEQUENCE [LARGE SCALE GENOMIC DNA]</scope>
    <source>
        <strain evidence="4">ATCC 700345 / ANG-SQ1</strain>
    </source>
</reference>
<dbReference type="InterPro" id="IPR035986">
    <property type="entry name" value="PKD_dom_sf"/>
</dbReference>
<dbReference type="InterPro" id="IPR022409">
    <property type="entry name" value="PKD/Chitinase_dom"/>
</dbReference>
<feature type="domain" description="PKD" evidence="2">
    <location>
        <begin position="822"/>
        <end position="906"/>
    </location>
</feature>
<dbReference type="Gene3D" id="2.60.40.10">
    <property type="entry name" value="Immunoglobulins"/>
    <property type="match status" value="2"/>
</dbReference>